<evidence type="ECO:0000259" key="2">
    <source>
        <dbReference type="Pfam" id="PF10675"/>
    </source>
</evidence>
<accession>A0A1I5MXB0</accession>
<keyword evidence="4" id="KW-1185">Reference proteome</keyword>
<dbReference type="Pfam" id="PF10675">
    <property type="entry name" value="DUF2489"/>
    <property type="match status" value="1"/>
</dbReference>
<evidence type="ECO:0000256" key="1">
    <source>
        <dbReference type="SAM" id="Phobius"/>
    </source>
</evidence>
<feature type="domain" description="DUF2489" evidence="2">
    <location>
        <begin position="15"/>
        <end position="141"/>
    </location>
</feature>
<feature type="transmembrane region" description="Helical" evidence="1">
    <location>
        <begin position="6"/>
        <end position="26"/>
    </location>
</feature>
<dbReference type="OrthoDB" id="5740155at2"/>
<protein>
    <recommendedName>
        <fullName evidence="2">DUF2489 domain-containing protein</fullName>
    </recommendedName>
</protein>
<keyword evidence="1" id="KW-0472">Membrane</keyword>
<keyword evidence="1" id="KW-1133">Transmembrane helix</keyword>
<dbReference type="RefSeq" id="WP_090498627.1">
    <property type="nucleotide sequence ID" value="NZ_FOWX01000005.1"/>
</dbReference>
<dbReference type="STRING" id="289003.SAMN05216190_105149"/>
<evidence type="ECO:0000313" key="4">
    <source>
        <dbReference type="Proteomes" id="UP000198784"/>
    </source>
</evidence>
<sequence length="151" mass="17178">MTSVNLLLLAGTLVVMALALYALSLWRRVWAQQRDRQQAEQQRRERLAGDLQILAGSLLDGQLPLIEGAIRIKVLLDNYDSALSQDSRCQVFHLLFEATAQVPTHASWKALELTERRQHEKHFNELELQHKAAARTAARWLLDEGLKRTGS</sequence>
<reference evidence="4" key="1">
    <citation type="submission" date="2016-10" db="EMBL/GenBank/DDBJ databases">
        <authorList>
            <person name="Varghese N."/>
            <person name="Submissions S."/>
        </authorList>
    </citation>
    <scope>NUCLEOTIDE SEQUENCE [LARGE SCALE GENOMIC DNA]</scope>
    <source>
        <strain evidence="4">DSM 17834</strain>
    </source>
</reference>
<dbReference type="Proteomes" id="UP000198784">
    <property type="component" value="Unassembled WGS sequence"/>
</dbReference>
<organism evidence="3 4">
    <name type="scientific">Pseudomonas borbori</name>
    <dbReference type="NCBI Taxonomy" id="289003"/>
    <lineage>
        <taxon>Bacteria</taxon>
        <taxon>Pseudomonadati</taxon>
        <taxon>Pseudomonadota</taxon>
        <taxon>Gammaproteobacteria</taxon>
        <taxon>Pseudomonadales</taxon>
        <taxon>Pseudomonadaceae</taxon>
        <taxon>Pseudomonas</taxon>
    </lineage>
</organism>
<evidence type="ECO:0000313" key="3">
    <source>
        <dbReference type="EMBL" id="SFP14007.1"/>
    </source>
</evidence>
<gene>
    <name evidence="3" type="ORF">SAMN05216190_105149</name>
</gene>
<dbReference type="EMBL" id="FOWX01000005">
    <property type="protein sequence ID" value="SFP14007.1"/>
    <property type="molecule type" value="Genomic_DNA"/>
</dbReference>
<dbReference type="InterPro" id="IPR019617">
    <property type="entry name" value="DUF2489"/>
</dbReference>
<name>A0A1I5MXB0_9PSED</name>
<keyword evidence="1" id="KW-0812">Transmembrane</keyword>
<proteinExistence type="predicted"/>
<dbReference type="AlphaFoldDB" id="A0A1I5MXB0"/>